<feature type="transmembrane region" description="Helical" evidence="1">
    <location>
        <begin position="7"/>
        <end position="27"/>
    </location>
</feature>
<sequence length="87" mass="9863">MIKLIEFLSRSMCVILFSALLSVSWLYQEEIGFFLGLSESPILNRLAQLLLVAAIALSAGALLNWLLGRLLWRLERRRAIKLSPPTH</sequence>
<dbReference type="RefSeq" id="WP_065085847.1">
    <property type="nucleotide sequence ID" value="NZ_NFFZ01000004.1"/>
</dbReference>
<reference evidence="2 3" key="1">
    <citation type="submission" date="2017-05" db="EMBL/GenBank/DDBJ databases">
        <authorList>
            <person name="Song R."/>
            <person name="Chenine A.L."/>
            <person name="Ruprecht R.M."/>
        </authorList>
    </citation>
    <scope>NUCLEOTIDE SEQUENCE [LARGE SCALE GENOMIC DNA]</scope>
    <source>
        <strain evidence="2 3">S567_C10_BS</strain>
    </source>
</reference>
<name>A0A241XSB5_PSEAI</name>
<dbReference type="AlphaFoldDB" id="A0A241XSB5"/>
<comment type="caution">
    <text evidence="2">The sequence shown here is derived from an EMBL/GenBank/DDBJ whole genome shotgun (WGS) entry which is preliminary data.</text>
</comment>
<dbReference type="Proteomes" id="UP000194857">
    <property type="component" value="Unassembled WGS sequence"/>
</dbReference>
<feature type="transmembrane region" description="Helical" evidence="1">
    <location>
        <begin position="47"/>
        <end position="72"/>
    </location>
</feature>
<protein>
    <submittedName>
        <fullName evidence="2">Uncharacterized protein</fullName>
    </submittedName>
</protein>
<proteinExistence type="predicted"/>
<evidence type="ECO:0000313" key="3">
    <source>
        <dbReference type="Proteomes" id="UP000194857"/>
    </source>
</evidence>
<keyword evidence="1" id="KW-1133">Transmembrane helix</keyword>
<keyword evidence="1" id="KW-0472">Membrane</keyword>
<gene>
    <name evidence="2" type="ORF">CAZ10_09010</name>
</gene>
<evidence type="ECO:0000313" key="2">
    <source>
        <dbReference type="EMBL" id="OTI62978.1"/>
    </source>
</evidence>
<dbReference type="EMBL" id="NFFZ01000004">
    <property type="protein sequence ID" value="OTI62978.1"/>
    <property type="molecule type" value="Genomic_DNA"/>
</dbReference>
<keyword evidence="1" id="KW-0812">Transmembrane</keyword>
<organism evidence="2 3">
    <name type="scientific">Pseudomonas aeruginosa</name>
    <dbReference type="NCBI Taxonomy" id="287"/>
    <lineage>
        <taxon>Bacteria</taxon>
        <taxon>Pseudomonadati</taxon>
        <taxon>Pseudomonadota</taxon>
        <taxon>Gammaproteobacteria</taxon>
        <taxon>Pseudomonadales</taxon>
        <taxon>Pseudomonadaceae</taxon>
        <taxon>Pseudomonas</taxon>
    </lineage>
</organism>
<evidence type="ECO:0000256" key="1">
    <source>
        <dbReference type="SAM" id="Phobius"/>
    </source>
</evidence>
<accession>A0A241XSB5</accession>